<dbReference type="InterPro" id="IPR040256">
    <property type="entry name" value="At4g02000-like"/>
</dbReference>
<feature type="domain" description="DUF4283" evidence="2">
    <location>
        <begin position="47"/>
        <end position="120"/>
    </location>
</feature>
<dbReference type="PANTHER" id="PTHR31286">
    <property type="entry name" value="GLYCINE-RICH CELL WALL STRUCTURAL PROTEIN 1.8-LIKE"/>
    <property type="match status" value="1"/>
</dbReference>
<evidence type="ECO:0000259" key="3">
    <source>
        <dbReference type="Pfam" id="PF14392"/>
    </source>
</evidence>
<dbReference type="EMBL" id="UZAU01000789">
    <property type="status" value="NOT_ANNOTATED_CDS"/>
    <property type="molecule type" value="Genomic_DNA"/>
</dbReference>
<evidence type="ECO:0000256" key="1">
    <source>
        <dbReference type="SAM" id="MobiDB-lite"/>
    </source>
</evidence>
<dbReference type="InterPro" id="IPR036691">
    <property type="entry name" value="Endo/exonu/phosph_ase_sf"/>
</dbReference>
<dbReference type="Pfam" id="PF14392">
    <property type="entry name" value="zf-CCHC_4"/>
    <property type="match status" value="1"/>
</dbReference>
<feature type="region of interest" description="Disordered" evidence="1">
    <location>
        <begin position="421"/>
        <end position="467"/>
    </location>
</feature>
<dbReference type="InterPro" id="IPR025836">
    <property type="entry name" value="Zn_knuckle_CX2CX4HX4C"/>
</dbReference>
<keyword evidence="5" id="KW-1185">Reference proteome</keyword>
<evidence type="ECO:0000313" key="5">
    <source>
        <dbReference type="Proteomes" id="UP000596661"/>
    </source>
</evidence>
<organism evidence="4 5">
    <name type="scientific">Cannabis sativa</name>
    <name type="common">Hemp</name>
    <name type="synonym">Marijuana</name>
    <dbReference type="NCBI Taxonomy" id="3483"/>
    <lineage>
        <taxon>Eukaryota</taxon>
        <taxon>Viridiplantae</taxon>
        <taxon>Streptophyta</taxon>
        <taxon>Embryophyta</taxon>
        <taxon>Tracheophyta</taxon>
        <taxon>Spermatophyta</taxon>
        <taxon>Magnoliopsida</taxon>
        <taxon>eudicotyledons</taxon>
        <taxon>Gunneridae</taxon>
        <taxon>Pentapetalae</taxon>
        <taxon>rosids</taxon>
        <taxon>fabids</taxon>
        <taxon>Rosales</taxon>
        <taxon>Cannabaceae</taxon>
        <taxon>Cannabis</taxon>
    </lineage>
</organism>
<evidence type="ECO:0000259" key="2">
    <source>
        <dbReference type="Pfam" id="PF14111"/>
    </source>
</evidence>
<dbReference type="OMA" id="TWENTNM"/>
<dbReference type="AlphaFoldDB" id="A0A803QN14"/>
<dbReference type="InterPro" id="IPR025558">
    <property type="entry name" value="DUF4283"/>
</dbReference>
<proteinExistence type="predicted"/>
<accession>A0A803QN14</accession>
<dbReference type="Gramene" id="evm.model.10.259">
    <property type="protein sequence ID" value="cds.evm.model.10.259"/>
    <property type="gene ID" value="evm.TU.10.259"/>
</dbReference>
<dbReference type="Proteomes" id="UP000596661">
    <property type="component" value="Unassembled WGS sequence"/>
</dbReference>
<protein>
    <recommendedName>
        <fullName evidence="6">DUF4283 domain-containing protein</fullName>
    </recommendedName>
</protein>
<name>A0A803QN14_CANSA</name>
<evidence type="ECO:0000313" key="4">
    <source>
        <dbReference type="EnsemblPlants" id="cds.evm.model.10.259"/>
    </source>
</evidence>
<dbReference type="EnsemblPlants" id="evm.model.10.259">
    <property type="protein sequence ID" value="cds.evm.model.10.259"/>
    <property type="gene ID" value="evm.TU.10.259"/>
</dbReference>
<feature type="compositionally biased region" description="Polar residues" evidence="1">
    <location>
        <begin position="421"/>
        <end position="433"/>
    </location>
</feature>
<feature type="domain" description="Zinc knuckle CX2CX4HX4C" evidence="3">
    <location>
        <begin position="203"/>
        <end position="230"/>
    </location>
</feature>
<dbReference type="PANTHER" id="PTHR31286:SF178">
    <property type="entry name" value="DUF4283 DOMAIN-CONTAINING PROTEIN"/>
    <property type="match status" value="1"/>
</dbReference>
<evidence type="ECO:0008006" key="6">
    <source>
        <dbReference type="Google" id="ProtNLM"/>
    </source>
</evidence>
<reference evidence="4" key="1">
    <citation type="submission" date="2021-03" db="UniProtKB">
        <authorList>
            <consortium name="EnsemblPlants"/>
        </authorList>
    </citation>
    <scope>IDENTIFICATION</scope>
</reference>
<dbReference type="Pfam" id="PF14111">
    <property type="entry name" value="DUF4283"/>
    <property type="match status" value="1"/>
</dbReference>
<sequence>MDKLLKGGIEGLEGEGVEEMRQQFLDSMTLELEADVELSAEVTRKGVLARVFGRRSVARGRVKEILSKIWNLEGHWRMKTLKPGLWGIFFDNEADKKEILKKRPWLVNGALLNIRDWPKDGTWENTNMNMARYWVEAHGLPTPYLTWENTEVIARKVGEYVDFERAPRNVIARRGFLKFQVDILLDQKLVAGFYLNISRDRKEWVQFKYRKLPAICFTCGHLAHSYGKCDWSLEYAYPPIGRAVPLYGAWLKAGVPIRSCFDPTILRMKVAGPSLGSDVRASPAVMGKGKMGNFPLSVKNRAVSICKKHPLNNIDNRTRDAGIIASLMADIGPTRDQMVDRPHEEICKSRVPHQFPEPTFVNWPTESSLEEVVGQLVDPAQMEKEKAQVVVTHDIITSNDKIETLGDKSPASPITFLPTMELNTFTPGSSSRQGDGAKRRGSYRKRGGGSGSGRRGGKQGISNCKSKKNTTSGVLQIEGGDAYPGNPSSLGLGKEGYQHSSIIPAAGIGGGFCLLWNGDVVLKNSGGIDLGFRGCKFTWQNNRFLGGLTRERLDRAVASGEWVTSFPATEVLNGPITVSDHGFILLDTSGRQRRGIKPFRFFEAWARDNSCGETIKNA</sequence>
<dbReference type="SUPFAM" id="SSF56219">
    <property type="entry name" value="DNase I-like"/>
    <property type="match status" value="1"/>
</dbReference>